<evidence type="ECO:0000313" key="1">
    <source>
        <dbReference type="EMBL" id="JAH99248.1"/>
    </source>
</evidence>
<reference evidence="1" key="2">
    <citation type="journal article" date="2015" name="Fish Shellfish Immunol.">
        <title>Early steps in the European eel (Anguilla anguilla)-Vibrio vulnificus interaction in the gills: Role of the RtxA13 toxin.</title>
        <authorList>
            <person name="Callol A."/>
            <person name="Pajuelo D."/>
            <person name="Ebbesson L."/>
            <person name="Teles M."/>
            <person name="MacKenzie S."/>
            <person name="Amaro C."/>
        </authorList>
    </citation>
    <scope>NUCLEOTIDE SEQUENCE</scope>
</reference>
<proteinExistence type="predicted"/>
<dbReference type="EMBL" id="GBXM01009329">
    <property type="protein sequence ID" value="JAH99248.1"/>
    <property type="molecule type" value="Transcribed_RNA"/>
</dbReference>
<organism evidence="1">
    <name type="scientific">Anguilla anguilla</name>
    <name type="common">European freshwater eel</name>
    <name type="synonym">Muraena anguilla</name>
    <dbReference type="NCBI Taxonomy" id="7936"/>
    <lineage>
        <taxon>Eukaryota</taxon>
        <taxon>Metazoa</taxon>
        <taxon>Chordata</taxon>
        <taxon>Craniata</taxon>
        <taxon>Vertebrata</taxon>
        <taxon>Euteleostomi</taxon>
        <taxon>Actinopterygii</taxon>
        <taxon>Neopterygii</taxon>
        <taxon>Teleostei</taxon>
        <taxon>Anguilliformes</taxon>
        <taxon>Anguillidae</taxon>
        <taxon>Anguilla</taxon>
    </lineage>
</organism>
<accession>A0A0E9XC53</accession>
<dbReference type="AlphaFoldDB" id="A0A0E9XC53"/>
<sequence length="28" mass="3372">MVHFVSHSLQLHTAISSYQRHILKFFFP</sequence>
<protein>
    <submittedName>
        <fullName evidence="1">Uncharacterized protein</fullName>
    </submittedName>
</protein>
<name>A0A0E9XC53_ANGAN</name>
<reference evidence="1" key="1">
    <citation type="submission" date="2014-11" db="EMBL/GenBank/DDBJ databases">
        <authorList>
            <person name="Amaro Gonzalez C."/>
        </authorList>
    </citation>
    <scope>NUCLEOTIDE SEQUENCE</scope>
</reference>